<feature type="transmembrane region" description="Helical" evidence="6">
    <location>
        <begin position="517"/>
        <end position="537"/>
    </location>
</feature>
<dbReference type="Proteomes" id="UP001602119">
    <property type="component" value="Unassembled WGS sequence"/>
</dbReference>
<dbReference type="InterPro" id="IPR038766">
    <property type="entry name" value="Membrane_comp_ABC_pdt"/>
</dbReference>
<keyword evidence="3 6" id="KW-0812">Transmembrane</keyword>
<reference evidence="8 9" key="1">
    <citation type="submission" date="2024-10" db="EMBL/GenBank/DDBJ databases">
        <title>The Natural Products Discovery Center: Release of the First 8490 Sequenced Strains for Exploring Actinobacteria Biosynthetic Diversity.</title>
        <authorList>
            <person name="Kalkreuter E."/>
            <person name="Kautsar S.A."/>
            <person name="Yang D."/>
            <person name="Bader C.D."/>
            <person name="Teijaro C.N."/>
            <person name="Fluegel L."/>
            <person name="Davis C.M."/>
            <person name="Simpson J.R."/>
            <person name="Lauterbach L."/>
            <person name="Steele A.D."/>
            <person name="Gui C."/>
            <person name="Meng S."/>
            <person name="Li G."/>
            <person name="Viehrig K."/>
            <person name="Ye F."/>
            <person name="Su P."/>
            <person name="Kiefer A.F."/>
            <person name="Nichols A."/>
            <person name="Cepeda A.J."/>
            <person name="Yan W."/>
            <person name="Fan B."/>
            <person name="Jiang Y."/>
            <person name="Adhikari A."/>
            <person name="Zheng C.-J."/>
            <person name="Schuster L."/>
            <person name="Cowan T.M."/>
            <person name="Smanski M.J."/>
            <person name="Chevrette M.G."/>
            <person name="De Carvalho L.P.S."/>
            <person name="Shen B."/>
        </authorList>
    </citation>
    <scope>NUCLEOTIDE SEQUENCE [LARGE SCALE GENOMIC DNA]</scope>
    <source>
        <strain evidence="8 9">NPDC001281</strain>
    </source>
</reference>
<organism evidence="8 9">
    <name type="scientific">Microtetraspora fusca</name>
    <dbReference type="NCBI Taxonomy" id="1997"/>
    <lineage>
        <taxon>Bacteria</taxon>
        <taxon>Bacillati</taxon>
        <taxon>Actinomycetota</taxon>
        <taxon>Actinomycetes</taxon>
        <taxon>Streptosporangiales</taxon>
        <taxon>Streptosporangiaceae</taxon>
        <taxon>Microtetraspora</taxon>
    </lineage>
</organism>
<gene>
    <name evidence="8" type="ORF">ACFY05_07115</name>
</gene>
<dbReference type="EMBL" id="JBIAXI010000004">
    <property type="protein sequence ID" value="MFF4772614.1"/>
    <property type="molecule type" value="Genomic_DNA"/>
</dbReference>
<evidence type="ECO:0000313" key="9">
    <source>
        <dbReference type="Proteomes" id="UP001602119"/>
    </source>
</evidence>
<name>A0ABW6V3Y5_MICFU</name>
<protein>
    <submittedName>
        <fullName evidence="8">FtsX-like permease family protein</fullName>
    </submittedName>
</protein>
<evidence type="ECO:0000256" key="6">
    <source>
        <dbReference type="SAM" id="Phobius"/>
    </source>
</evidence>
<dbReference type="PANTHER" id="PTHR30287">
    <property type="entry name" value="MEMBRANE COMPONENT OF PREDICTED ABC SUPERFAMILY METABOLITE UPTAKE TRANSPORTER"/>
    <property type="match status" value="1"/>
</dbReference>
<keyword evidence="5 6" id="KW-0472">Membrane</keyword>
<dbReference type="PANTHER" id="PTHR30287:SF1">
    <property type="entry name" value="INNER MEMBRANE PROTEIN"/>
    <property type="match status" value="1"/>
</dbReference>
<feature type="transmembrane region" description="Helical" evidence="6">
    <location>
        <begin position="346"/>
        <end position="369"/>
    </location>
</feature>
<dbReference type="Pfam" id="PF02687">
    <property type="entry name" value="FtsX"/>
    <property type="match status" value="2"/>
</dbReference>
<proteinExistence type="predicted"/>
<evidence type="ECO:0000256" key="4">
    <source>
        <dbReference type="ARBA" id="ARBA00022989"/>
    </source>
</evidence>
<evidence type="ECO:0000256" key="3">
    <source>
        <dbReference type="ARBA" id="ARBA00022692"/>
    </source>
</evidence>
<evidence type="ECO:0000256" key="2">
    <source>
        <dbReference type="ARBA" id="ARBA00022475"/>
    </source>
</evidence>
<keyword evidence="9" id="KW-1185">Reference proteome</keyword>
<dbReference type="RefSeq" id="WP_387341049.1">
    <property type="nucleotide sequence ID" value="NZ_JBIAXI010000004.1"/>
</dbReference>
<feature type="transmembrane region" description="Helical" evidence="6">
    <location>
        <begin position="389"/>
        <end position="410"/>
    </location>
</feature>
<comment type="subcellular location">
    <subcellularLocation>
        <location evidence="1">Cell membrane</location>
        <topology evidence="1">Multi-pass membrane protein</topology>
    </subcellularLocation>
</comment>
<comment type="caution">
    <text evidence="8">The sequence shown here is derived from an EMBL/GenBank/DDBJ whole genome shotgun (WGS) entry which is preliminary data.</text>
</comment>
<feature type="transmembrane region" description="Helical" evidence="6">
    <location>
        <begin position="437"/>
        <end position="457"/>
    </location>
</feature>
<feature type="transmembrane region" description="Helical" evidence="6">
    <location>
        <begin position="743"/>
        <end position="765"/>
    </location>
</feature>
<evidence type="ECO:0000256" key="1">
    <source>
        <dbReference type="ARBA" id="ARBA00004651"/>
    </source>
</evidence>
<feature type="transmembrane region" description="Helical" evidence="6">
    <location>
        <begin position="469"/>
        <end position="496"/>
    </location>
</feature>
<feature type="domain" description="ABC3 transporter permease C-terminal" evidence="7">
    <location>
        <begin position="298"/>
        <end position="416"/>
    </location>
</feature>
<feature type="transmembrane region" description="Helical" evidence="6">
    <location>
        <begin position="834"/>
        <end position="858"/>
    </location>
</feature>
<evidence type="ECO:0000256" key="5">
    <source>
        <dbReference type="ARBA" id="ARBA00023136"/>
    </source>
</evidence>
<evidence type="ECO:0000313" key="8">
    <source>
        <dbReference type="EMBL" id="MFF4772614.1"/>
    </source>
</evidence>
<feature type="transmembrane region" description="Helical" evidence="6">
    <location>
        <begin position="796"/>
        <end position="822"/>
    </location>
</feature>
<evidence type="ECO:0000259" key="7">
    <source>
        <dbReference type="Pfam" id="PF02687"/>
    </source>
</evidence>
<keyword evidence="4 6" id="KW-1133">Transmembrane helix</keyword>
<accession>A0ABW6V3Y5</accession>
<feature type="transmembrane region" description="Helical" evidence="6">
    <location>
        <begin position="291"/>
        <end position="318"/>
    </location>
</feature>
<sequence length="868" mass="88328">MLGLAFATMRRRLPSLVGSVLALLFAAVLVTACGVLMETGLRAQIRPERYGAAPVVVAGPQSTSILKKEDGPIEVTESVPLEEPTTIPASLAADLAKVSGVREVVPDLTFPVGLLDADGRAVHGSVYGHGWESARLTPYTLRAGRAPASPDEIVLDAVLADAARLKVGTTARVLGRDGLRAYTVAGIAGSGSGVARQPAVFFSAPRAAELFGHQGRVSAFGVFGSGDPERLKDRIDAALPRSENATGRVSLGLKGGRKGGDAPAAAGPVTYAGDERGFAEEPRSSAARETLVVLSGSLGGIAVMVAAFVVAGTFGLALRQRGREIALLRAIGATPAQVRSMIGKEALLIGAVASAAGVPAGVAAGRWMFGELVSKGMIPDAFPLTVGPVPMLVAVALGTATAWLSARGAVRRATRIRPTEALGEAAAEPRALGRVRAVTGLIFLTLGTALCGLSMFMTGETAAMSAGGIVILLTVAAALLGPWLVRVAVALVGGALGRASRVGGYLAVANTRTGARSLAAVVSPLTLMLAFAGTTVFTQSTIGHATERQAAEGMRADYVVSSAGPGVPADAARAVRALPGVAGVTEVIDTRVIGHFDELGEPTLRPYGALGLTVPAHGLDLDVRAGSLDRLRGDAGKTVALSTLAAGSFGASVGDRVRLRLGDGTPITPTVVAVYDRGLGFGDVALPYDLVRAHTASGMADRLLVVGDGSVRSRLATVSRGLTVTDRAGAKADRDAAAELNDWVNLLALGLIIVFIAISVVNTLVMATAGRVREFALLRLVGGTRRQVLGVIRWEALLVGGVALVVGTAIAVPTLAAVSYGLTGSAIPHVRPAVLASMVAATLGLAFAATLLPARAALAGRPADRVRG</sequence>
<feature type="domain" description="ABC3 transporter permease C-terminal" evidence="7">
    <location>
        <begin position="747"/>
        <end position="858"/>
    </location>
</feature>
<dbReference type="InterPro" id="IPR003838">
    <property type="entry name" value="ABC3_permease_C"/>
</dbReference>
<keyword evidence="2" id="KW-1003">Cell membrane</keyword>